<reference evidence="2 3" key="1">
    <citation type="journal article" date="2011" name="EMBO J.">
        <title>Structural diversity of bacterial flagellar motors.</title>
        <authorList>
            <person name="Chen S."/>
            <person name="Beeby M."/>
            <person name="Murphy G.E."/>
            <person name="Leadbetter J.R."/>
            <person name="Hendrixson D.R."/>
            <person name="Briegel A."/>
            <person name="Li Z."/>
            <person name="Shi J."/>
            <person name="Tocheva E.I."/>
            <person name="Muller A."/>
            <person name="Dobro M.J."/>
            <person name="Jensen G.J."/>
        </authorList>
    </citation>
    <scope>NUCLEOTIDE SEQUENCE [LARGE SCALE GENOMIC DNA]</scope>
    <source>
        <strain evidence="2 3">ATCC 19624</strain>
    </source>
</reference>
<dbReference type="eggNOG" id="COG0154">
    <property type="taxonomic scope" value="Bacteria"/>
</dbReference>
<evidence type="ECO:0000313" key="3">
    <source>
        <dbReference type="Proteomes" id="UP000016368"/>
    </source>
</evidence>
<dbReference type="InterPro" id="IPR023631">
    <property type="entry name" value="Amidase_dom"/>
</dbReference>
<dbReference type="PROSITE" id="PS00571">
    <property type="entry name" value="AMIDASES"/>
    <property type="match status" value="1"/>
</dbReference>
<name>F3KQ97_9BURK</name>
<dbReference type="InterPro" id="IPR036928">
    <property type="entry name" value="AS_sf"/>
</dbReference>
<dbReference type="Gene3D" id="3.90.1300.10">
    <property type="entry name" value="Amidase signature (AS) domain"/>
    <property type="match status" value="1"/>
</dbReference>
<dbReference type="PANTHER" id="PTHR46310:SF7">
    <property type="entry name" value="AMIDASE 1"/>
    <property type="match status" value="1"/>
</dbReference>
<dbReference type="EMBL" id="AEGR01000032">
    <property type="protein sequence ID" value="EGI78064.1"/>
    <property type="molecule type" value="Genomic_DNA"/>
</dbReference>
<evidence type="ECO:0000259" key="1">
    <source>
        <dbReference type="Pfam" id="PF01425"/>
    </source>
</evidence>
<accession>F3KQ97</accession>
<dbReference type="GO" id="GO:0004040">
    <property type="term" value="F:amidase activity"/>
    <property type="evidence" value="ECO:0007669"/>
    <property type="project" value="UniProtKB-EC"/>
</dbReference>
<feature type="domain" description="Amidase" evidence="1">
    <location>
        <begin position="21"/>
        <end position="383"/>
    </location>
</feature>
<dbReference type="AlphaFoldDB" id="F3KQ97"/>
<dbReference type="OrthoDB" id="8872210at2"/>
<dbReference type="Proteomes" id="UP000016368">
    <property type="component" value="Unassembled WGS sequence"/>
</dbReference>
<dbReference type="STRING" id="887062.HGR_03057"/>
<dbReference type="InterPro" id="IPR020556">
    <property type="entry name" value="Amidase_CS"/>
</dbReference>
<dbReference type="EC" id="3.5.1.4" evidence="2"/>
<comment type="caution">
    <text evidence="2">The sequence shown here is derived from an EMBL/GenBank/DDBJ whole genome shotgun (WGS) entry which is preliminary data.</text>
</comment>
<dbReference type="RefSeq" id="WP_006296592.1">
    <property type="nucleotide sequence ID" value="NZ_AEGR01000032.1"/>
</dbReference>
<keyword evidence="2" id="KW-0378">Hydrolase</keyword>
<dbReference type="SUPFAM" id="SSF75304">
    <property type="entry name" value="Amidase signature (AS) enzymes"/>
    <property type="match status" value="1"/>
</dbReference>
<keyword evidence="3" id="KW-1185">Reference proteome</keyword>
<proteinExistence type="predicted"/>
<protein>
    <submittedName>
        <fullName evidence="2">Amidase</fullName>
        <ecNumber evidence="2">3.5.1.4</ecNumber>
    </submittedName>
</protein>
<evidence type="ECO:0000313" key="2">
    <source>
        <dbReference type="EMBL" id="EGI78064.1"/>
    </source>
</evidence>
<dbReference type="PANTHER" id="PTHR46310">
    <property type="entry name" value="AMIDASE 1"/>
    <property type="match status" value="1"/>
</dbReference>
<dbReference type="Pfam" id="PF01425">
    <property type="entry name" value="Amidase"/>
    <property type="match status" value="1"/>
</dbReference>
<organism evidence="2 3">
    <name type="scientific">Hylemonella gracilis ATCC 19624</name>
    <dbReference type="NCBI Taxonomy" id="887062"/>
    <lineage>
        <taxon>Bacteria</taxon>
        <taxon>Pseudomonadati</taxon>
        <taxon>Pseudomonadota</taxon>
        <taxon>Betaproteobacteria</taxon>
        <taxon>Burkholderiales</taxon>
        <taxon>Comamonadaceae</taxon>
        <taxon>Hylemonella</taxon>
    </lineage>
</organism>
<sequence>MPLNDPSHAFVPYPDVPVAHASTGPLAGLSFGVKDLFDVAGYPTGGGNPIVLALSGLKTRTAPTVQKLLDAGARFAGKTVTDELAFSMNGNNAHFGAPINGAAPDRITGGSSSGSASAVSSRLCDFALGTDTGGSVRAPANHCGLYGIRPTHGRVSLEGALDLAPSQDTCGWFARDVMTFARVADVLLDTDPQPLPARVRLLRPTDVWALLVPEVTAALSPAVQRVETLLGTCSPVHAVLDSFDAMYWSFRHIQGREAWTTDGPLIERYAPPLGPGVAERFAWAREVTDAQVQAATTFRTRFRQHLTQLLGNDAVLLMPTMPDIAPLRSTSESALEDYRNRAIQMLCIAGLAGFPQLSMPLAQREGAPLGLSLLGPAGSDRALIALAERIASGAR</sequence>
<dbReference type="NCBIfam" id="NF006169">
    <property type="entry name" value="PRK08310.1"/>
    <property type="match status" value="1"/>
</dbReference>
<gene>
    <name evidence="2" type="ORF">HGR_03057</name>
</gene>